<organism evidence="1 2">
    <name type="scientific">Mycobacterium phage Amochick</name>
    <dbReference type="NCBI Taxonomy" id="2301540"/>
    <lineage>
        <taxon>Viruses</taxon>
        <taxon>Duplodnaviria</taxon>
        <taxon>Heunggongvirae</taxon>
        <taxon>Uroviricota</taxon>
        <taxon>Caudoviricetes</taxon>
        <taxon>Gilesvirus</taxon>
        <taxon>Gilesvirus giles</taxon>
    </lineage>
</organism>
<protein>
    <submittedName>
        <fullName evidence="1">Uncharacterized protein</fullName>
    </submittedName>
</protein>
<gene>
    <name evidence="1" type="primary">66</name>
    <name evidence="1" type="ORF">SEA_AMOCHICK_66</name>
</gene>
<evidence type="ECO:0000313" key="1">
    <source>
        <dbReference type="EMBL" id="AXQ51495.1"/>
    </source>
</evidence>
<dbReference type="Proteomes" id="UP000263445">
    <property type="component" value="Segment"/>
</dbReference>
<name>A0A385D077_9CAUD</name>
<proteinExistence type="predicted"/>
<sequence length="49" mass="5138">MDEVCVHCGHPVINDDLGVLVHRDGKRGAPQMCPTGIGRVACLPQGGVE</sequence>
<accession>A0A385D077</accession>
<dbReference type="EMBL" id="MH697577">
    <property type="protein sequence ID" value="AXQ51495.1"/>
    <property type="molecule type" value="Genomic_DNA"/>
</dbReference>
<evidence type="ECO:0000313" key="2">
    <source>
        <dbReference type="Proteomes" id="UP000263445"/>
    </source>
</evidence>
<reference evidence="2" key="1">
    <citation type="submission" date="2018-07" db="EMBL/GenBank/DDBJ databases">
        <authorList>
            <person name="Franco M."/>
            <person name="Long C.G."/>
            <person name="Nyagwencha E."/>
            <person name="Ho K.T."/>
            <person name="Hamzaoui H.B."/>
            <person name="Dickel M."/>
            <person name="Carrell M."/>
            <person name="Graham J."/>
            <person name="Kirkpatrick B.L."/>
            <person name="Twichell C.M."/>
            <person name="Lawson J.N."/>
            <person name="Warner M.H."/>
            <person name="Garlena R.A."/>
            <person name="Russell D.A."/>
            <person name="Pope W.H."/>
            <person name="Jacobs-Sera D."/>
            <person name="Hatfull G.F."/>
        </authorList>
    </citation>
    <scope>NUCLEOTIDE SEQUENCE [LARGE SCALE GENOMIC DNA]</scope>
</reference>